<name>A0A2V2NJ57_9EURY</name>
<evidence type="ECO:0000313" key="2">
    <source>
        <dbReference type="Proteomes" id="UP000245934"/>
    </source>
</evidence>
<dbReference type="RefSeq" id="WP_109939882.1">
    <property type="nucleotide sequence ID" value="NZ_CP176366.1"/>
</dbReference>
<dbReference type="EMBL" id="QGMZ01000010">
    <property type="protein sequence ID" value="PWR75363.1"/>
    <property type="molecule type" value="Genomic_DNA"/>
</dbReference>
<proteinExistence type="predicted"/>
<accession>A0A2V2NJ57</accession>
<keyword evidence="2" id="KW-1185">Reference proteome</keyword>
<sequence>MILLRLSTEINGVTIEIEGEANTLEEIQEAWESFILTTYRVENGQNPDSIKDTIIHEMNLCAPIQEVL</sequence>
<organism evidence="1 2">
    <name type="scientific">Methanospirillum stamsii</name>
    <dbReference type="NCBI Taxonomy" id="1277351"/>
    <lineage>
        <taxon>Archaea</taxon>
        <taxon>Methanobacteriati</taxon>
        <taxon>Methanobacteriota</taxon>
        <taxon>Stenosarchaea group</taxon>
        <taxon>Methanomicrobia</taxon>
        <taxon>Methanomicrobiales</taxon>
        <taxon>Methanospirillaceae</taxon>
        <taxon>Methanospirillum</taxon>
    </lineage>
</organism>
<protein>
    <submittedName>
        <fullName evidence="1">Uncharacterized protein</fullName>
    </submittedName>
</protein>
<evidence type="ECO:0000313" key="1">
    <source>
        <dbReference type="EMBL" id="PWR75363.1"/>
    </source>
</evidence>
<dbReference type="AlphaFoldDB" id="A0A2V2NJ57"/>
<dbReference type="Proteomes" id="UP000245934">
    <property type="component" value="Unassembled WGS sequence"/>
</dbReference>
<gene>
    <name evidence="1" type="ORF">DLD82_04300</name>
</gene>
<dbReference type="GeneID" id="97609742"/>
<comment type="caution">
    <text evidence="1">The sequence shown here is derived from an EMBL/GenBank/DDBJ whole genome shotgun (WGS) entry which is preliminary data.</text>
</comment>
<reference evidence="1 2" key="1">
    <citation type="submission" date="2018-05" db="EMBL/GenBank/DDBJ databases">
        <title>Draft genome of Methanospirillum stamsii Pt1.</title>
        <authorList>
            <person name="Dueholm M.S."/>
            <person name="Nielsen P.H."/>
            <person name="Bakmann L.F."/>
            <person name="Otzen D.E."/>
        </authorList>
    </citation>
    <scope>NUCLEOTIDE SEQUENCE [LARGE SCALE GENOMIC DNA]</scope>
    <source>
        <strain evidence="1 2">Pt1</strain>
    </source>
</reference>